<evidence type="ECO:0000259" key="3">
    <source>
        <dbReference type="Pfam" id="PF06745"/>
    </source>
</evidence>
<accession>T1CCU1</accession>
<keyword evidence="2" id="KW-0067">ATP-binding</keyword>
<name>T1CCU1_9ZZZZ</name>
<dbReference type="InterPro" id="IPR014774">
    <property type="entry name" value="KaiC-like_dom"/>
</dbReference>
<reference evidence="4" key="2">
    <citation type="journal article" date="2014" name="ISME J.">
        <title>Microbial stratification in low pH oxic and suboxic macroscopic growths along an acid mine drainage.</title>
        <authorList>
            <person name="Mendez-Garcia C."/>
            <person name="Mesa V."/>
            <person name="Sprenger R.R."/>
            <person name="Richter M."/>
            <person name="Diez M.S."/>
            <person name="Solano J."/>
            <person name="Bargiela R."/>
            <person name="Golyshina O.V."/>
            <person name="Manteca A."/>
            <person name="Ramos J.L."/>
            <person name="Gallego J.R."/>
            <person name="Llorente I."/>
            <person name="Martins Dos Santos V.A."/>
            <person name="Jensen O.N."/>
            <person name="Pelaez A.I."/>
            <person name="Sanchez J."/>
            <person name="Ferrer M."/>
        </authorList>
    </citation>
    <scope>NUCLEOTIDE SEQUENCE</scope>
</reference>
<dbReference type="GO" id="GO:0005524">
    <property type="term" value="F:ATP binding"/>
    <property type="evidence" value="ECO:0007669"/>
    <property type="project" value="UniProtKB-KW"/>
</dbReference>
<dbReference type="PANTHER" id="PTHR43637">
    <property type="entry name" value="UPF0273 PROTEIN TM_0370"/>
    <property type="match status" value="1"/>
</dbReference>
<protein>
    <recommendedName>
        <fullName evidence="3">KaiC-like domain-containing protein</fullName>
    </recommendedName>
</protein>
<dbReference type="EMBL" id="AUZY01000235">
    <property type="protein sequence ID" value="EQD79233.1"/>
    <property type="molecule type" value="Genomic_DNA"/>
</dbReference>
<dbReference type="SUPFAM" id="SSF52540">
    <property type="entry name" value="P-loop containing nucleoside triphosphate hydrolases"/>
    <property type="match status" value="1"/>
</dbReference>
<dbReference type="Gene3D" id="3.40.50.300">
    <property type="entry name" value="P-loop containing nucleotide triphosphate hydrolases"/>
    <property type="match status" value="1"/>
</dbReference>
<evidence type="ECO:0000313" key="4">
    <source>
        <dbReference type="EMBL" id="EQD79233.1"/>
    </source>
</evidence>
<organism evidence="4">
    <name type="scientific">mine drainage metagenome</name>
    <dbReference type="NCBI Taxonomy" id="410659"/>
    <lineage>
        <taxon>unclassified sequences</taxon>
        <taxon>metagenomes</taxon>
        <taxon>ecological metagenomes</taxon>
    </lineage>
</organism>
<gene>
    <name evidence="4" type="ORF">B1B_00309</name>
</gene>
<proteinExistence type="predicted"/>
<comment type="caution">
    <text evidence="4">The sequence shown here is derived from an EMBL/GenBank/DDBJ whole genome shotgun (WGS) entry which is preliminary data.</text>
</comment>
<keyword evidence="1" id="KW-0547">Nucleotide-binding</keyword>
<sequence length="229" mass="25466">MSGSPTVPEALFAIPELDALLQGQLPRGWLGLLSGTPGSGLELLAKQFSQAGPPDAPVVLYTTSERTEDIRRAMKTFGWRDDIRIENFSDDYYDQVLSHALEVSRYRERGISPEELSGFRLEHLTAPPVNFVTRLLVELSGLDQPFRLIIDSLDFFLEQAETASVISLVRQIRYRAQRVGGYALLTYHPAIHDVKTTGILEDIADLLLDVQVKEGPPPQRTLPAVEEGP</sequence>
<dbReference type="AlphaFoldDB" id="T1CCU1"/>
<evidence type="ECO:0000256" key="2">
    <source>
        <dbReference type="ARBA" id="ARBA00022840"/>
    </source>
</evidence>
<evidence type="ECO:0000256" key="1">
    <source>
        <dbReference type="ARBA" id="ARBA00022741"/>
    </source>
</evidence>
<feature type="domain" description="KaiC-like" evidence="3">
    <location>
        <begin position="14"/>
        <end position="186"/>
    </location>
</feature>
<dbReference type="InterPro" id="IPR027417">
    <property type="entry name" value="P-loop_NTPase"/>
</dbReference>
<dbReference type="Pfam" id="PF06745">
    <property type="entry name" value="ATPase"/>
    <property type="match status" value="1"/>
</dbReference>
<reference evidence="4" key="1">
    <citation type="submission" date="2013-08" db="EMBL/GenBank/DDBJ databases">
        <authorList>
            <person name="Mendez C."/>
            <person name="Richter M."/>
            <person name="Ferrer M."/>
            <person name="Sanchez J."/>
        </authorList>
    </citation>
    <scope>NUCLEOTIDE SEQUENCE</scope>
</reference>